<dbReference type="EMBL" id="OZ021735">
    <property type="protein sequence ID" value="CAK9309416.1"/>
    <property type="molecule type" value="Genomic_DNA"/>
</dbReference>
<name>A0ABP0XPR7_9ROSI</name>
<reference evidence="2 3" key="1">
    <citation type="submission" date="2024-03" db="EMBL/GenBank/DDBJ databases">
        <authorList>
            <person name="Gkanogiannis A."/>
            <person name="Becerra Lopez-Lavalle L."/>
        </authorList>
    </citation>
    <scope>NUCLEOTIDE SEQUENCE [LARGE SCALE GENOMIC DNA]</scope>
</reference>
<proteinExistence type="predicted"/>
<feature type="non-terminal residue" evidence="2">
    <location>
        <position position="1"/>
    </location>
</feature>
<sequence length="89" mass="10225">IGTHWCPHYTTQTPNVNVVRPQGLPTPFDHNHDEPPDTTHTPQQAADDEPRQHTIRFQISARRSTSSLLHSVFTLFRHRPAIRLPDSSR</sequence>
<evidence type="ECO:0000313" key="2">
    <source>
        <dbReference type="EMBL" id="CAK9309416.1"/>
    </source>
</evidence>
<evidence type="ECO:0000256" key="1">
    <source>
        <dbReference type="SAM" id="MobiDB-lite"/>
    </source>
</evidence>
<accession>A0ABP0XPR7</accession>
<feature type="region of interest" description="Disordered" evidence="1">
    <location>
        <begin position="16"/>
        <end position="51"/>
    </location>
</feature>
<dbReference type="Proteomes" id="UP001642487">
    <property type="component" value="Chromosome 1"/>
</dbReference>
<organism evidence="2 3">
    <name type="scientific">Citrullus colocynthis</name>
    <name type="common">colocynth</name>
    <dbReference type="NCBI Taxonomy" id="252529"/>
    <lineage>
        <taxon>Eukaryota</taxon>
        <taxon>Viridiplantae</taxon>
        <taxon>Streptophyta</taxon>
        <taxon>Embryophyta</taxon>
        <taxon>Tracheophyta</taxon>
        <taxon>Spermatophyta</taxon>
        <taxon>Magnoliopsida</taxon>
        <taxon>eudicotyledons</taxon>
        <taxon>Gunneridae</taxon>
        <taxon>Pentapetalae</taxon>
        <taxon>rosids</taxon>
        <taxon>fabids</taxon>
        <taxon>Cucurbitales</taxon>
        <taxon>Cucurbitaceae</taxon>
        <taxon>Benincaseae</taxon>
        <taxon>Citrullus</taxon>
    </lineage>
</organism>
<protein>
    <submittedName>
        <fullName evidence="2">Uncharacterized protein</fullName>
    </submittedName>
</protein>
<evidence type="ECO:0000313" key="3">
    <source>
        <dbReference type="Proteomes" id="UP001642487"/>
    </source>
</evidence>
<gene>
    <name evidence="2" type="ORF">CITCOLO1_LOCUS992</name>
</gene>
<keyword evidence="3" id="KW-1185">Reference proteome</keyword>